<feature type="coiled-coil region" evidence="1">
    <location>
        <begin position="792"/>
        <end position="894"/>
    </location>
</feature>
<organism evidence="2 3">
    <name type="scientific">Tritrichomonas musculus</name>
    <dbReference type="NCBI Taxonomy" id="1915356"/>
    <lineage>
        <taxon>Eukaryota</taxon>
        <taxon>Metamonada</taxon>
        <taxon>Parabasalia</taxon>
        <taxon>Tritrichomonadida</taxon>
        <taxon>Tritrichomonadidae</taxon>
        <taxon>Tritrichomonas</taxon>
    </lineage>
</organism>
<proteinExistence type="predicted"/>
<feature type="coiled-coil region" evidence="1">
    <location>
        <begin position="14"/>
        <end position="154"/>
    </location>
</feature>
<keyword evidence="1" id="KW-0175">Coiled coil</keyword>
<comment type="caution">
    <text evidence="2">The sequence shown here is derived from an EMBL/GenBank/DDBJ whole genome shotgun (WGS) entry which is preliminary data.</text>
</comment>
<evidence type="ECO:0000256" key="1">
    <source>
        <dbReference type="SAM" id="Coils"/>
    </source>
</evidence>
<dbReference type="Proteomes" id="UP001470230">
    <property type="component" value="Unassembled WGS sequence"/>
</dbReference>
<feature type="coiled-coil region" evidence="1">
    <location>
        <begin position="310"/>
        <end position="344"/>
    </location>
</feature>
<feature type="coiled-coil region" evidence="1">
    <location>
        <begin position="712"/>
        <end position="739"/>
    </location>
</feature>
<evidence type="ECO:0000313" key="2">
    <source>
        <dbReference type="EMBL" id="KAK8897307.1"/>
    </source>
</evidence>
<feature type="coiled-coil region" evidence="1">
    <location>
        <begin position="199"/>
        <end position="265"/>
    </location>
</feature>
<feature type="coiled-coil region" evidence="1">
    <location>
        <begin position="373"/>
        <end position="446"/>
    </location>
</feature>
<dbReference type="EMBL" id="JAPFFF010000002">
    <property type="protein sequence ID" value="KAK8897307.1"/>
    <property type="molecule type" value="Genomic_DNA"/>
</dbReference>
<accession>A0ABR2L1T3</accession>
<sequence>MSISADSNKENPDFHENKLQIDLITEENRQLKEELDILKKQFQDTINFVPNMTEFYNENSELKHQNNELKNINDDLTKRLKIAMQTNEDLKNEKIKSKSEVSRVYVDEVAELQTKLSSILSENEKNTARFQEQIKNLELINHNFQSEVSSLQNQISKILKLSGGYFTTIFKTSDELIEYLKQGSSQNSTNESQNMNLTQDDNEEIIQILKNKLQKEKQKRNELNLNFLKLTKKLEHDKLLSEEQIQQLNDHIRQQANEIKRLELLNQQKQIPEISNNQPTIYKNNNNNKSKLRNASCQVSLVEIAENSEIGDLKRQLLNANSKLSDQQNDYAAIKMKYDDLRKQMGDIESSKAQIADKLKWTNEQLSECQSNLILQKKELETLELVNHELKEKLNQKEAENVLPQTELESKMKFFEVEYNNSQKALSNLEKLFTNQKKEISDLTINKEKLILIIEKQNILLNGMNEIINSKRFGGKQNKTFLYTDSNNNYGNADEDLFNGDNNKASEKVITVEPKFKWAIGQLPDDINDIVKEFAENDSLSIESRIKNIFFVLNKWIEQKDISSQKEILNISNEKEETEKKFEKFKSDVISACETDNDTIAECSSANDDNKNISESNVPAFIRNVISQRIDYHRELLQLKDQYKRLLEMEKFDNLESLIEDNRKTKEANIKIIEKLEQEHRKRLAMKKQFKEYVTLKEKDYSEKMELNRKSKENSRKLIERLQDTINKLQVQNKSLIDQIKEIPELRKKQHEEDEKNQKIAIIEDDDSYIQNNIKDDNLKEVVNNSKIGFENEELKIQVNSLNKSVQTWKEAAKEAHDENALLQQKIEKLQEDYESKINQISKKSESQKDQHNETVQSLSDKLKKLTEEHKNQIEKLNEKLVESHQKYDKVVTELSHLQFEKERISHSNDLKIEAIERSRKLSEAQLKAQMMSIDSKYAIIIEEERQKSEKSKRELIEYFISAFRTFSNVDQQLNEEAFRDVVRKVKSQLDKSDRMEMSIRKLIKANEDEPIEDALTQFIIKYHPQFQAK</sequence>
<keyword evidence="3" id="KW-1185">Reference proteome</keyword>
<protein>
    <recommendedName>
        <fullName evidence="4">Viral A-type inclusion protein</fullName>
    </recommendedName>
</protein>
<evidence type="ECO:0008006" key="4">
    <source>
        <dbReference type="Google" id="ProtNLM"/>
    </source>
</evidence>
<name>A0ABR2L1T3_9EUKA</name>
<reference evidence="2 3" key="1">
    <citation type="submission" date="2024-04" db="EMBL/GenBank/DDBJ databases">
        <title>Tritrichomonas musculus Genome.</title>
        <authorList>
            <person name="Alves-Ferreira E."/>
            <person name="Grigg M."/>
            <person name="Lorenzi H."/>
            <person name="Galac M."/>
        </authorList>
    </citation>
    <scope>NUCLEOTIDE SEQUENCE [LARGE SCALE GENOMIC DNA]</scope>
    <source>
        <strain evidence="2 3">EAF2021</strain>
    </source>
</reference>
<gene>
    <name evidence="2" type="ORF">M9Y10_015248</name>
</gene>
<evidence type="ECO:0000313" key="3">
    <source>
        <dbReference type="Proteomes" id="UP001470230"/>
    </source>
</evidence>